<dbReference type="SUPFAM" id="SSF51735">
    <property type="entry name" value="NAD(P)-binding Rossmann-fold domains"/>
    <property type="match status" value="1"/>
</dbReference>
<dbReference type="GO" id="GO:0050661">
    <property type="term" value="F:NADP binding"/>
    <property type="evidence" value="ECO:0007669"/>
    <property type="project" value="InterPro"/>
</dbReference>
<dbReference type="InterPro" id="IPR000343">
    <property type="entry name" value="4pyrrol_synth_GluRdtase"/>
</dbReference>
<dbReference type="PANTHER" id="PTHR43013">
    <property type="entry name" value="GLUTAMYL-TRNA REDUCTASE"/>
    <property type="match status" value="1"/>
</dbReference>
<feature type="domain" description="Tetrapyrrole biosynthesis glutamyl-tRNA reductase dimerisation" evidence="15">
    <location>
        <begin position="320"/>
        <end position="415"/>
    </location>
</feature>
<feature type="binding site" evidence="9 11">
    <location>
        <begin position="112"/>
        <end position="114"/>
    </location>
    <ligand>
        <name>substrate</name>
    </ligand>
</feature>
<dbReference type="Proteomes" id="UP000252558">
    <property type="component" value="Unassembled WGS sequence"/>
</dbReference>
<feature type="site" description="Important for activity" evidence="9 13">
    <location>
        <position position="97"/>
    </location>
</feature>
<feature type="domain" description="Glutamyl-tRNA reductase N-terminal" evidence="17">
    <location>
        <begin position="7"/>
        <end position="154"/>
    </location>
</feature>
<evidence type="ECO:0000256" key="3">
    <source>
        <dbReference type="ARBA" id="ARBA00012970"/>
    </source>
</evidence>
<evidence type="ECO:0000256" key="12">
    <source>
        <dbReference type="PIRSR" id="PIRSR000445-3"/>
    </source>
</evidence>
<feature type="active site" description="Nucleophile" evidence="9 10">
    <location>
        <position position="50"/>
    </location>
</feature>
<dbReference type="InterPro" id="IPR015895">
    <property type="entry name" value="4pyrrol_synth_GluRdtase_N"/>
</dbReference>
<comment type="similarity">
    <text evidence="2 9 14">Belongs to the glutamyl-tRNA reductase family.</text>
</comment>
<evidence type="ECO:0000256" key="14">
    <source>
        <dbReference type="RuleBase" id="RU000584"/>
    </source>
</evidence>
<dbReference type="PANTHER" id="PTHR43013:SF1">
    <property type="entry name" value="GLUTAMYL-TRNA REDUCTASE"/>
    <property type="match status" value="1"/>
</dbReference>
<dbReference type="InterPro" id="IPR006151">
    <property type="entry name" value="Shikm_DH/Glu-tRNA_Rdtase"/>
</dbReference>
<evidence type="ECO:0000313" key="19">
    <source>
        <dbReference type="Proteomes" id="UP000252558"/>
    </source>
</evidence>
<evidence type="ECO:0000256" key="5">
    <source>
        <dbReference type="ARBA" id="ARBA00023002"/>
    </source>
</evidence>
<evidence type="ECO:0000256" key="13">
    <source>
        <dbReference type="PIRSR" id="PIRSR000445-4"/>
    </source>
</evidence>
<dbReference type="InterPro" id="IPR036343">
    <property type="entry name" value="GluRdtase_N_sf"/>
</dbReference>
<dbReference type="Pfam" id="PF01488">
    <property type="entry name" value="Shikimate_DH"/>
    <property type="match status" value="1"/>
</dbReference>
<dbReference type="Pfam" id="PF05201">
    <property type="entry name" value="GlutR_N"/>
    <property type="match status" value="1"/>
</dbReference>
<dbReference type="SUPFAM" id="SSF69075">
    <property type="entry name" value="Glutamyl tRNA-reductase dimerization domain"/>
    <property type="match status" value="1"/>
</dbReference>
<dbReference type="FunFam" id="3.40.50.720:FF:000031">
    <property type="entry name" value="Glutamyl-tRNA reductase"/>
    <property type="match status" value="1"/>
</dbReference>
<dbReference type="Gene3D" id="3.30.460.30">
    <property type="entry name" value="Glutamyl-tRNA reductase, N-terminal domain"/>
    <property type="match status" value="1"/>
</dbReference>
<feature type="binding site" evidence="9 12">
    <location>
        <begin position="187"/>
        <end position="192"/>
    </location>
    <ligand>
        <name>NADP(+)</name>
        <dbReference type="ChEBI" id="CHEBI:58349"/>
    </ligand>
</feature>
<dbReference type="AlphaFoldDB" id="A0A368NDW5"/>
<evidence type="ECO:0000259" key="16">
    <source>
        <dbReference type="Pfam" id="PF01488"/>
    </source>
</evidence>
<evidence type="ECO:0000256" key="4">
    <source>
        <dbReference type="ARBA" id="ARBA00022857"/>
    </source>
</evidence>
<evidence type="ECO:0000256" key="7">
    <source>
        <dbReference type="ARBA" id="ARBA00047464"/>
    </source>
</evidence>
<dbReference type="Pfam" id="PF00745">
    <property type="entry name" value="GlutR_dimer"/>
    <property type="match status" value="1"/>
</dbReference>
<comment type="miscellaneous">
    <text evidence="9">During catalysis, the active site Cys acts as a nucleophile attacking the alpha-carbonyl group of tRNA-bound glutamate with the formation of a thioester intermediate between enzyme and glutamate, and the concomitant release of tRNA(Glu). The thioester intermediate is finally reduced by direct hydride transfer from NADPH, to form the product GSA.</text>
</comment>
<dbReference type="EC" id="1.2.1.70" evidence="3 9"/>
<dbReference type="InterPro" id="IPR036453">
    <property type="entry name" value="GluRdtase_dimer_dom_sf"/>
</dbReference>
<dbReference type="OrthoDB" id="110209at2"/>
<dbReference type="FunFam" id="3.30.460.30:FF:000001">
    <property type="entry name" value="Glutamyl-tRNA reductase"/>
    <property type="match status" value="1"/>
</dbReference>
<protein>
    <recommendedName>
        <fullName evidence="8 9">Glutamyl-tRNA reductase</fullName>
        <shortName evidence="9">GluTR</shortName>
        <ecNumber evidence="3 9">1.2.1.70</ecNumber>
    </recommendedName>
</protein>
<dbReference type="InterPro" id="IPR036291">
    <property type="entry name" value="NAD(P)-bd_dom_sf"/>
</dbReference>
<reference evidence="18 19" key="1">
    <citation type="submission" date="2018-07" db="EMBL/GenBank/DDBJ databases">
        <title>Corallincola holothuriorum sp. nov., a new facultative anaerobe isolated from sea cucumber Apostichopus japonicus.</title>
        <authorList>
            <person name="Xia H."/>
        </authorList>
    </citation>
    <scope>NUCLEOTIDE SEQUENCE [LARGE SCALE GENOMIC DNA]</scope>
    <source>
        <strain evidence="18 19">C4</strain>
    </source>
</reference>
<comment type="caution">
    <text evidence="18">The sequence shown here is derived from an EMBL/GenBank/DDBJ whole genome shotgun (WGS) entry which is preliminary data.</text>
</comment>
<evidence type="ECO:0000259" key="17">
    <source>
        <dbReference type="Pfam" id="PF05201"/>
    </source>
</evidence>
<dbReference type="PIRSF" id="PIRSF000445">
    <property type="entry name" value="4pyrrol_synth_GluRdtase"/>
    <property type="match status" value="1"/>
</dbReference>
<sequence>MALYAFGINHKTASVSVREQVAFSPDTLVDATRALQANNGVHEAAIVSTCNRTEIYCHADDGLAENLAAWWANYHGLPQALLNDCLYQYQDNDAVRHLMRVASGLDSLVLGEPQILGQAKQAYASARAANTLGTILDRLFQQAFSVAKRVRSETEIGASAVSVAYAAVNLAKHIFGSLDKSRVMLVGAGETIELVAQHLAEQGVRQIVVANRTVPRALELADRFHGEALTLSQIPERMAGADIVISSTAAPLPIIGTGMVSAALAERKRAPMLLVDLAVPRDIEAQVGDLDDAYLYTVDDLQGIVEQNVASRQEAAAEGEQIIADYVVAFEGWLRGQSAVDTIRSYRQLAEETRDELLERALKNLQSGVSPEQVLNELAYKLTNRLIHSPTRALTDAGQAGELEKLNLIRDVLGLDLIKNG</sequence>
<keyword evidence="19" id="KW-1185">Reference proteome</keyword>
<evidence type="ECO:0000256" key="6">
    <source>
        <dbReference type="ARBA" id="ARBA00023244"/>
    </source>
</evidence>
<dbReference type="NCBIfam" id="TIGR01035">
    <property type="entry name" value="hemA"/>
    <property type="match status" value="1"/>
</dbReference>
<dbReference type="GO" id="GO:0019353">
    <property type="term" value="P:protoporphyrinogen IX biosynthetic process from glutamate"/>
    <property type="evidence" value="ECO:0007669"/>
    <property type="project" value="TreeGrafter"/>
</dbReference>
<evidence type="ECO:0000256" key="11">
    <source>
        <dbReference type="PIRSR" id="PIRSR000445-2"/>
    </source>
</evidence>
<dbReference type="HAMAP" id="MF_00087">
    <property type="entry name" value="Glu_tRNA_reductase"/>
    <property type="match status" value="1"/>
</dbReference>
<keyword evidence="6 9" id="KW-0627">Porphyrin biosynthesis</keyword>
<name>A0A368NDW5_9GAMM</name>
<gene>
    <name evidence="9" type="primary">hemA</name>
    <name evidence="18" type="ORF">DU002_13730</name>
</gene>
<keyword evidence="4 9" id="KW-0521">NADP</keyword>
<comment type="subunit">
    <text evidence="9">Homodimer.</text>
</comment>
<evidence type="ECO:0000256" key="2">
    <source>
        <dbReference type="ARBA" id="ARBA00005916"/>
    </source>
</evidence>
<dbReference type="InterPro" id="IPR015896">
    <property type="entry name" value="4pyrrol_synth_GluRdtase_dimer"/>
</dbReference>
<accession>A0A368NDW5</accession>
<evidence type="ECO:0000256" key="8">
    <source>
        <dbReference type="ARBA" id="ARBA00068659"/>
    </source>
</evidence>
<feature type="binding site" evidence="9 11">
    <location>
        <position position="107"/>
    </location>
    <ligand>
        <name>substrate</name>
    </ligand>
</feature>
<dbReference type="Gene3D" id="3.40.50.720">
    <property type="entry name" value="NAD(P)-binding Rossmann-like Domain"/>
    <property type="match status" value="1"/>
</dbReference>
<evidence type="ECO:0000256" key="1">
    <source>
        <dbReference type="ARBA" id="ARBA00005059"/>
    </source>
</evidence>
<dbReference type="EMBL" id="QPID01000008">
    <property type="protein sequence ID" value="RCU48837.1"/>
    <property type="molecule type" value="Genomic_DNA"/>
</dbReference>
<organism evidence="18 19">
    <name type="scientific">Corallincola holothuriorum</name>
    <dbReference type="NCBI Taxonomy" id="2282215"/>
    <lineage>
        <taxon>Bacteria</taxon>
        <taxon>Pseudomonadati</taxon>
        <taxon>Pseudomonadota</taxon>
        <taxon>Gammaproteobacteria</taxon>
        <taxon>Alteromonadales</taxon>
        <taxon>Psychromonadaceae</taxon>
        <taxon>Corallincola</taxon>
    </lineage>
</organism>
<evidence type="ECO:0000313" key="18">
    <source>
        <dbReference type="EMBL" id="RCU48837.1"/>
    </source>
</evidence>
<keyword evidence="5 9" id="KW-0560">Oxidoreductase</keyword>
<proteinExistence type="inferred from homology"/>
<feature type="binding site" evidence="9 11">
    <location>
        <position position="118"/>
    </location>
    <ligand>
        <name>substrate</name>
    </ligand>
</feature>
<dbReference type="RefSeq" id="WP_114338961.1">
    <property type="nucleotide sequence ID" value="NZ_QPID01000008.1"/>
</dbReference>
<dbReference type="CDD" id="cd05213">
    <property type="entry name" value="NAD_bind_Glutamyl_tRNA_reduct"/>
    <property type="match status" value="1"/>
</dbReference>
<comment type="domain">
    <text evidence="9">Possesses an unusual extended V-shaped dimeric structure with each monomer consisting of three distinct domains arranged along a curved 'spinal' alpha-helix. The N-terminal catalytic domain specifically recognizes the glutamate moiety of the substrate. The second domain is the NADPH-binding domain, and the third C-terminal domain is responsible for dimerization.</text>
</comment>
<dbReference type="UniPathway" id="UPA00251">
    <property type="reaction ID" value="UER00316"/>
</dbReference>
<comment type="function">
    <text evidence="9">Catalyzes the NADPH-dependent reduction of glutamyl-tRNA(Glu) to glutamate 1-semialdehyde (GSA).</text>
</comment>
<evidence type="ECO:0000256" key="9">
    <source>
        <dbReference type="HAMAP-Rule" id="MF_00087"/>
    </source>
</evidence>
<feature type="binding site" evidence="9 11">
    <location>
        <begin position="49"/>
        <end position="52"/>
    </location>
    <ligand>
        <name>substrate</name>
    </ligand>
</feature>
<dbReference type="GO" id="GO:0008883">
    <property type="term" value="F:glutamyl-tRNA reductase activity"/>
    <property type="evidence" value="ECO:0007669"/>
    <property type="project" value="UniProtKB-UniRule"/>
</dbReference>
<evidence type="ECO:0000256" key="10">
    <source>
        <dbReference type="PIRSR" id="PIRSR000445-1"/>
    </source>
</evidence>
<comment type="pathway">
    <text evidence="1 9 14">Porphyrin-containing compound metabolism; protoporphyrin-IX biosynthesis; 5-aminolevulinate from L-glutamyl-tRNA(Glu): step 1/2.</text>
</comment>
<dbReference type="SUPFAM" id="SSF69742">
    <property type="entry name" value="Glutamyl tRNA-reductase catalytic, N-terminal domain"/>
    <property type="match status" value="1"/>
</dbReference>
<evidence type="ECO:0000259" key="15">
    <source>
        <dbReference type="Pfam" id="PF00745"/>
    </source>
</evidence>
<comment type="catalytic activity">
    <reaction evidence="7 9 14">
        <text>(S)-4-amino-5-oxopentanoate + tRNA(Glu) + NADP(+) = L-glutamyl-tRNA(Glu) + NADPH + H(+)</text>
        <dbReference type="Rhea" id="RHEA:12344"/>
        <dbReference type="Rhea" id="RHEA-COMP:9663"/>
        <dbReference type="Rhea" id="RHEA-COMP:9680"/>
        <dbReference type="ChEBI" id="CHEBI:15378"/>
        <dbReference type="ChEBI" id="CHEBI:57501"/>
        <dbReference type="ChEBI" id="CHEBI:57783"/>
        <dbReference type="ChEBI" id="CHEBI:58349"/>
        <dbReference type="ChEBI" id="CHEBI:78442"/>
        <dbReference type="ChEBI" id="CHEBI:78520"/>
        <dbReference type="EC" id="1.2.1.70"/>
    </reaction>
</comment>
<feature type="domain" description="Quinate/shikimate 5-dehydrogenase/glutamyl-tRNA reductase" evidence="16">
    <location>
        <begin position="170"/>
        <end position="304"/>
    </location>
</feature>